<dbReference type="Proteomes" id="UP000268014">
    <property type="component" value="Unassembled WGS sequence"/>
</dbReference>
<name>A0A0N4WXG9_HAEPC</name>
<dbReference type="WBParaSite" id="HPLM_0001651501-mRNA-1">
    <property type="protein sequence ID" value="HPLM_0001651501-mRNA-1"/>
    <property type="gene ID" value="HPLM_0001651501"/>
</dbReference>
<sequence>MAHLNEEKLPRFPVEDEEMLDEHLRDIFLKNFNTSNELLSHVTAIGVTSDNELARSMRTGDPRRENVVASVSERVALVKEIAKATVSELSRLDVVERVFKLSRKAKSPLRASCRST</sequence>
<protein>
    <submittedName>
        <fullName evidence="3">Mediator complex subunit 22</fullName>
    </submittedName>
</protein>
<keyword evidence="2" id="KW-1185">Reference proteome</keyword>
<organism evidence="3">
    <name type="scientific">Haemonchus placei</name>
    <name type="common">Barber's pole worm</name>
    <dbReference type="NCBI Taxonomy" id="6290"/>
    <lineage>
        <taxon>Eukaryota</taxon>
        <taxon>Metazoa</taxon>
        <taxon>Ecdysozoa</taxon>
        <taxon>Nematoda</taxon>
        <taxon>Chromadorea</taxon>
        <taxon>Rhabditida</taxon>
        <taxon>Rhabditina</taxon>
        <taxon>Rhabditomorpha</taxon>
        <taxon>Strongyloidea</taxon>
        <taxon>Trichostrongylidae</taxon>
        <taxon>Haemonchus</taxon>
    </lineage>
</organism>
<dbReference type="EMBL" id="UZAF01019455">
    <property type="protein sequence ID" value="VDO60316.1"/>
    <property type="molecule type" value="Genomic_DNA"/>
</dbReference>
<proteinExistence type="predicted"/>
<evidence type="ECO:0000313" key="2">
    <source>
        <dbReference type="Proteomes" id="UP000268014"/>
    </source>
</evidence>
<gene>
    <name evidence="1" type="ORF">HPLM_LOCUS16507</name>
</gene>
<accession>A0A0N4WXG9</accession>
<dbReference type="OrthoDB" id="5837934at2759"/>
<reference evidence="3" key="1">
    <citation type="submission" date="2017-02" db="UniProtKB">
        <authorList>
            <consortium name="WormBaseParasite"/>
        </authorList>
    </citation>
    <scope>IDENTIFICATION</scope>
</reference>
<evidence type="ECO:0000313" key="1">
    <source>
        <dbReference type="EMBL" id="VDO60316.1"/>
    </source>
</evidence>
<evidence type="ECO:0000313" key="3">
    <source>
        <dbReference type="WBParaSite" id="HPLM_0001651501-mRNA-1"/>
    </source>
</evidence>
<reference evidence="1 2" key="2">
    <citation type="submission" date="2018-11" db="EMBL/GenBank/DDBJ databases">
        <authorList>
            <consortium name="Pathogen Informatics"/>
        </authorList>
    </citation>
    <scope>NUCLEOTIDE SEQUENCE [LARGE SCALE GENOMIC DNA]</scope>
    <source>
        <strain evidence="1 2">MHpl1</strain>
    </source>
</reference>
<dbReference type="AlphaFoldDB" id="A0A0N4WXG9"/>